<comment type="subunit">
    <text evidence="10">Homodimer.</text>
</comment>
<dbReference type="Gene3D" id="3.40.50.720">
    <property type="entry name" value="NAD(P)-binding Rossmann-like Domain"/>
    <property type="match status" value="1"/>
</dbReference>
<evidence type="ECO:0000256" key="1">
    <source>
        <dbReference type="ARBA" id="ARBA00000083"/>
    </source>
</evidence>
<evidence type="ECO:0000313" key="12">
    <source>
        <dbReference type="EMBL" id="KXV67802.1"/>
    </source>
</evidence>
<evidence type="ECO:0000259" key="11">
    <source>
        <dbReference type="Pfam" id="PF01370"/>
    </source>
</evidence>
<keyword evidence="9 10" id="KW-0119">Carbohydrate metabolism</keyword>
<evidence type="ECO:0000313" key="13">
    <source>
        <dbReference type="Proteomes" id="UP000075377"/>
    </source>
</evidence>
<dbReference type="AlphaFoldDB" id="A0A149UIN6"/>
<dbReference type="EC" id="5.1.3.2" evidence="5 10"/>
<dbReference type="CDD" id="cd05247">
    <property type="entry name" value="UDP_G4E_1_SDR_e"/>
    <property type="match status" value="1"/>
</dbReference>
<keyword evidence="8 10" id="KW-0413">Isomerase</keyword>
<evidence type="ECO:0000256" key="7">
    <source>
        <dbReference type="ARBA" id="ARBA00023027"/>
    </source>
</evidence>
<dbReference type="InterPro" id="IPR001509">
    <property type="entry name" value="Epimerase_deHydtase"/>
</dbReference>
<dbReference type="Gene3D" id="3.90.25.10">
    <property type="entry name" value="UDP-galactose 4-epimerase, domain 1"/>
    <property type="match status" value="1"/>
</dbReference>
<dbReference type="NCBIfam" id="TIGR01179">
    <property type="entry name" value="galE"/>
    <property type="match status" value="1"/>
</dbReference>
<dbReference type="InterPro" id="IPR036291">
    <property type="entry name" value="NAD(P)-bd_dom_sf"/>
</dbReference>
<evidence type="ECO:0000256" key="6">
    <source>
        <dbReference type="ARBA" id="ARBA00018569"/>
    </source>
</evidence>
<dbReference type="PANTHER" id="PTHR43725:SF53">
    <property type="entry name" value="UDP-ARABINOSE 4-EPIMERASE 1"/>
    <property type="match status" value="1"/>
</dbReference>
<dbReference type="UniPathway" id="UPA00214"/>
<dbReference type="InterPro" id="IPR005886">
    <property type="entry name" value="UDP_G4E"/>
</dbReference>
<reference evidence="12 13" key="1">
    <citation type="submission" date="2015-06" db="EMBL/GenBank/DDBJ databases">
        <title>Improved classification and identification of acetic acid bacteria using matrix-assisted laser desorption/ionization time-of-flight mass spectrometry; Gluconobacter nephelii and Gluconobacter uchimurae are later heterotypic synonyms of Gluconobacter japonicus and Gluconobacter oxydans, respectively.</title>
        <authorList>
            <person name="Li L."/>
            <person name="Cleenwerck I."/>
            <person name="De Vuyst L."/>
            <person name="Vandamme P."/>
        </authorList>
    </citation>
    <scope>NUCLEOTIDE SEQUENCE [LARGE SCALE GENOMIC DNA]</scope>
    <source>
        <strain evidence="12 13">LMG 1699</strain>
    </source>
</reference>
<comment type="similarity">
    <text evidence="4 10">Belongs to the NAD(P)-dependent epimerase/dehydratase family.</text>
</comment>
<name>A0A149UIN6_9PROT</name>
<dbReference type="PANTHER" id="PTHR43725">
    <property type="entry name" value="UDP-GLUCOSE 4-EPIMERASE"/>
    <property type="match status" value="1"/>
</dbReference>
<evidence type="ECO:0000256" key="10">
    <source>
        <dbReference type="RuleBase" id="RU366046"/>
    </source>
</evidence>
<proteinExistence type="inferred from homology"/>
<dbReference type="Proteomes" id="UP000075377">
    <property type="component" value="Unassembled WGS sequence"/>
</dbReference>
<dbReference type="GO" id="GO:0006012">
    <property type="term" value="P:galactose metabolic process"/>
    <property type="evidence" value="ECO:0007669"/>
    <property type="project" value="UniProtKB-UniPathway"/>
</dbReference>
<dbReference type="Pfam" id="PF01370">
    <property type="entry name" value="Epimerase"/>
    <property type="match status" value="1"/>
</dbReference>
<evidence type="ECO:0000256" key="2">
    <source>
        <dbReference type="ARBA" id="ARBA00001911"/>
    </source>
</evidence>
<comment type="pathway">
    <text evidence="3 10">Carbohydrate metabolism; galactose metabolism.</text>
</comment>
<accession>A0A149UIN6</accession>
<evidence type="ECO:0000256" key="9">
    <source>
        <dbReference type="ARBA" id="ARBA00023277"/>
    </source>
</evidence>
<dbReference type="EMBL" id="LHZX01000317">
    <property type="protein sequence ID" value="KXV67802.1"/>
    <property type="molecule type" value="Genomic_DNA"/>
</dbReference>
<keyword evidence="7 10" id="KW-0520">NAD</keyword>
<dbReference type="OrthoDB" id="9801785at2"/>
<gene>
    <name evidence="12" type="ORF">AD951_14595</name>
</gene>
<dbReference type="RefSeq" id="WP_061502811.1">
    <property type="nucleotide sequence ID" value="NZ_LHZX01000317.1"/>
</dbReference>
<comment type="catalytic activity">
    <reaction evidence="1 10">
        <text>UDP-alpha-D-glucose = UDP-alpha-D-galactose</text>
        <dbReference type="Rhea" id="RHEA:22168"/>
        <dbReference type="ChEBI" id="CHEBI:58885"/>
        <dbReference type="ChEBI" id="CHEBI:66914"/>
        <dbReference type="EC" id="5.1.3.2"/>
    </reaction>
</comment>
<dbReference type="GO" id="GO:0003978">
    <property type="term" value="F:UDP-glucose 4-epimerase activity"/>
    <property type="evidence" value="ECO:0007669"/>
    <property type="project" value="UniProtKB-UniRule"/>
</dbReference>
<evidence type="ECO:0000256" key="4">
    <source>
        <dbReference type="ARBA" id="ARBA00007637"/>
    </source>
</evidence>
<evidence type="ECO:0000256" key="3">
    <source>
        <dbReference type="ARBA" id="ARBA00004947"/>
    </source>
</evidence>
<feature type="domain" description="NAD-dependent epimerase/dehydratase" evidence="11">
    <location>
        <begin position="5"/>
        <end position="251"/>
    </location>
</feature>
<evidence type="ECO:0000256" key="8">
    <source>
        <dbReference type="ARBA" id="ARBA00023235"/>
    </source>
</evidence>
<evidence type="ECO:0000256" key="5">
    <source>
        <dbReference type="ARBA" id="ARBA00013189"/>
    </source>
</evidence>
<dbReference type="PATRIC" id="fig|178901.14.peg.2644"/>
<organism evidence="12 13">
    <name type="scientific">Acetobacter malorum</name>
    <dbReference type="NCBI Taxonomy" id="178901"/>
    <lineage>
        <taxon>Bacteria</taxon>
        <taxon>Pseudomonadati</taxon>
        <taxon>Pseudomonadota</taxon>
        <taxon>Alphaproteobacteria</taxon>
        <taxon>Acetobacterales</taxon>
        <taxon>Acetobacteraceae</taxon>
        <taxon>Acetobacter</taxon>
    </lineage>
</organism>
<dbReference type="SUPFAM" id="SSF51735">
    <property type="entry name" value="NAD(P)-binding Rossmann-fold domains"/>
    <property type="match status" value="1"/>
</dbReference>
<protein>
    <recommendedName>
        <fullName evidence="6 10">UDP-glucose 4-epimerase</fullName>
        <ecNumber evidence="5 10">5.1.3.2</ecNumber>
    </recommendedName>
</protein>
<comment type="cofactor">
    <cofactor evidence="2 10">
        <name>NAD(+)</name>
        <dbReference type="ChEBI" id="CHEBI:57540"/>
    </cofactor>
</comment>
<sequence>MARFLVTGGAGYVGSHVVLALLDDGHDVVVFDSLRTGHRSAVPDAATFIHGDLADLDCLNRVLADGPWDGILHFAALSLVGESMQDPMLYMSANAGIGFGLIDACVRHGIKRFVFSSTAALFGSAGDEPISEDTPVDPGSPYGESKYMVERALYWADRIHGLKSACLRYFNAAGADPAGRAGEDHRPETHLIPLVIDAALKRRAALTLFGQDYPTADGTCIRDYVHVTDLARAHLAVLPLLNEKSVTFNVGTGRGNSNREIIESVARVTGLEVPWQAGDRRPGDPPCLVASPKRLMAATGWAPEFTDIDRIVETAFAWRKDHPQGYAD</sequence>
<comment type="caution">
    <text evidence="12">The sequence shown here is derived from an EMBL/GenBank/DDBJ whole genome shotgun (WGS) entry which is preliminary data.</text>
</comment>